<evidence type="ECO:0000256" key="3">
    <source>
        <dbReference type="ARBA" id="ARBA00022723"/>
    </source>
</evidence>
<keyword evidence="5" id="KW-0175">Coiled coil</keyword>
<evidence type="ECO:0000313" key="8">
    <source>
        <dbReference type="Proteomes" id="UP000606653"/>
    </source>
</evidence>
<dbReference type="SMART" id="SM00863">
    <property type="entry name" value="tRNA_SAD"/>
    <property type="match status" value="1"/>
</dbReference>
<dbReference type="SUPFAM" id="SSF50447">
    <property type="entry name" value="Translation proteins"/>
    <property type="match status" value="1"/>
</dbReference>
<dbReference type="Gene3D" id="2.40.30.130">
    <property type="match status" value="1"/>
</dbReference>
<dbReference type="SUPFAM" id="SSF55186">
    <property type="entry name" value="ThrRS/AlaRS common domain"/>
    <property type="match status" value="1"/>
</dbReference>
<dbReference type="EMBL" id="BMLN01000003">
    <property type="protein sequence ID" value="GGN95880.1"/>
    <property type="molecule type" value="Genomic_DNA"/>
</dbReference>
<accession>A0ABQ2KXL7</accession>
<reference evidence="8" key="1">
    <citation type="journal article" date="2019" name="Int. J. Syst. Evol. Microbiol.">
        <title>The Global Catalogue of Microorganisms (GCM) 10K type strain sequencing project: providing services to taxonomists for standard genome sequencing and annotation.</title>
        <authorList>
            <consortium name="The Broad Institute Genomics Platform"/>
            <consortium name="The Broad Institute Genome Sequencing Center for Infectious Disease"/>
            <person name="Wu L."/>
            <person name="Ma J."/>
        </authorList>
    </citation>
    <scope>NUCLEOTIDE SEQUENCE [LARGE SCALE GENOMIC DNA]</scope>
    <source>
        <strain evidence="8">CGMCC 1.6964</strain>
    </source>
</reference>
<gene>
    <name evidence="7" type="ORF">GCM10010969_12210</name>
</gene>
<dbReference type="InterPro" id="IPR012947">
    <property type="entry name" value="tRNA_SAD"/>
</dbReference>
<dbReference type="Pfam" id="PF07973">
    <property type="entry name" value="tRNA_SAD"/>
    <property type="match status" value="1"/>
</dbReference>
<dbReference type="Pfam" id="PF01411">
    <property type="entry name" value="tRNA-synt_2c"/>
    <property type="match status" value="1"/>
</dbReference>
<evidence type="ECO:0000256" key="4">
    <source>
        <dbReference type="ARBA" id="ARBA00022833"/>
    </source>
</evidence>
<keyword evidence="3" id="KW-0479">Metal-binding</keyword>
<dbReference type="Gene3D" id="3.30.980.10">
    <property type="entry name" value="Threonyl-trna Synthetase, Chain A, domain 2"/>
    <property type="match status" value="1"/>
</dbReference>
<dbReference type="Gene3D" id="3.10.310.40">
    <property type="match status" value="1"/>
</dbReference>
<keyword evidence="8" id="KW-1185">Reference proteome</keyword>
<sequence>MTHKKYYDSSYTREWTAKIQHIMKREDGLYVLLDETAFYPEGGGQPGDTGMIGESRVVDTITENGDVLHRIEASSNLPDEPGTEVSCVIDWERRFDHMQQHSGQHLLSATCLDLLQAPTLSFHLGEEYATIDIDRAQWTEEELDQVEQEVNTRIMRNLPVKSYWVSREEADRLPLVKAPSVEGNIRIVEIEGIEYNACGGTHVSATGELGLIKLLRAEKQKGHLRLTFKVGFRALREFAIQTKVLSALSAKLSVPKEELVERLEKFSEEDRRKQAELHALRKQLDEYTVRELLEAAERTGGPVAELFSDRTTKDLQSLAAALTSRTAQPVLLGSLSEHKLILAHGGETGFSCGSLFKETLSSSGGRGGGNDKSAQAAFGSESELTAFYEMLKVRLNGGAQD</sequence>
<dbReference type="Proteomes" id="UP000606653">
    <property type="component" value="Unassembled WGS sequence"/>
</dbReference>
<protein>
    <submittedName>
        <fullName evidence="7">Alanyl-tRNA editing protein</fullName>
    </submittedName>
</protein>
<feature type="domain" description="Alanyl-transfer RNA synthetases family profile" evidence="6">
    <location>
        <begin position="1"/>
        <end position="218"/>
    </location>
</feature>
<dbReference type="InterPro" id="IPR018164">
    <property type="entry name" value="Ala-tRNA-synth_IIc_N"/>
</dbReference>
<dbReference type="PANTHER" id="PTHR43462:SF1">
    <property type="entry name" value="ALANYL-TRNA EDITING PROTEIN AARSD1"/>
    <property type="match status" value="1"/>
</dbReference>
<comment type="caution">
    <text evidence="7">The sequence shown here is derived from an EMBL/GenBank/DDBJ whole genome shotgun (WGS) entry which is preliminary data.</text>
</comment>
<feature type="coiled-coil region" evidence="5">
    <location>
        <begin position="256"/>
        <end position="283"/>
    </location>
</feature>
<evidence type="ECO:0000256" key="2">
    <source>
        <dbReference type="ARBA" id="ARBA00004496"/>
    </source>
</evidence>
<evidence type="ECO:0000259" key="6">
    <source>
        <dbReference type="PROSITE" id="PS50860"/>
    </source>
</evidence>
<evidence type="ECO:0000313" key="7">
    <source>
        <dbReference type="EMBL" id="GGN95880.1"/>
    </source>
</evidence>
<comment type="subcellular location">
    <subcellularLocation>
        <location evidence="2">Cytoplasm</location>
    </subcellularLocation>
</comment>
<evidence type="ECO:0000256" key="5">
    <source>
        <dbReference type="SAM" id="Coils"/>
    </source>
</evidence>
<comment type="cofactor">
    <cofactor evidence="1">
        <name>Zn(2+)</name>
        <dbReference type="ChEBI" id="CHEBI:29105"/>
    </cofactor>
</comment>
<name>A0ABQ2KXL7_9BACL</name>
<dbReference type="PANTHER" id="PTHR43462">
    <property type="entry name" value="ALANYL-TRNA EDITING PROTEIN"/>
    <property type="match status" value="1"/>
</dbReference>
<dbReference type="PROSITE" id="PS50860">
    <property type="entry name" value="AA_TRNA_LIGASE_II_ALA"/>
    <property type="match status" value="1"/>
</dbReference>
<dbReference type="InterPro" id="IPR018165">
    <property type="entry name" value="Ala-tRNA-synth_IIc_core"/>
</dbReference>
<evidence type="ECO:0000256" key="1">
    <source>
        <dbReference type="ARBA" id="ARBA00001947"/>
    </source>
</evidence>
<proteinExistence type="predicted"/>
<dbReference type="InterPro" id="IPR051335">
    <property type="entry name" value="Alanyl-tRNA_Editing_Enzymes"/>
</dbReference>
<keyword evidence="4" id="KW-0862">Zinc</keyword>
<dbReference type="RefSeq" id="WP_018975531.1">
    <property type="nucleotide sequence ID" value="NZ_BMLN01000003.1"/>
</dbReference>
<dbReference type="InterPro" id="IPR018163">
    <property type="entry name" value="Thr/Ala-tRNA-synth_IIc_edit"/>
</dbReference>
<dbReference type="InterPro" id="IPR009000">
    <property type="entry name" value="Transl_B-barrel_sf"/>
</dbReference>
<organism evidence="7 8">
    <name type="scientific">Saccharibacillus kuerlensis</name>
    <dbReference type="NCBI Taxonomy" id="459527"/>
    <lineage>
        <taxon>Bacteria</taxon>
        <taxon>Bacillati</taxon>
        <taxon>Bacillota</taxon>
        <taxon>Bacilli</taxon>
        <taxon>Bacillales</taxon>
        <taxon>Paenibacillaceae</taxon>
        <taxon>Saccharibacillus</taxon>
    </lineage>
</organism>